<evidence type="ECO:0000256" key="1">
    <source>
        <dbReference type="SAM" id="Phobius"/>
    </source>
</evidence>
<organism evidence="2 4">
    <name type="scientific">Enterococcus malodoratus ATCC 43197</name>
    <dbReference type="NCBI Taxonomy" id="1158601"/>
    <lineage>
        <taxon>Bacteria</taxon>
        <taxon>Bacillati</taxon>
        <taxon>Bacillota</taxon>
        <taxon>Bacilli</taxon>
        <taxon>Lactobacillales</taxon>
        <taxon>Enterococcaceae</taxon>
        <taxon>Enterococcus</taxon>
    </lineage>
</organism>
<sequence>MKIDGSTLTQLLSSLDEYNPAVNQLVEKISKGIIPVAMVILGVFMYIELNNTTRRMQVEQNRLGLELFISVTWKYFVGFCLIMFTDEIFDSIVWIVNAAGNIISHISTKKSDLDFSVPEIKGKLKGVQKMIVSSMGALAQFVSWFAEIVTKILVFFRAIELYIFKAAAPLLVAFFVNDEWRPITMKFIKMFTAVALQGILIIIILSIYPAVATNDMLDLVVKGDWLENLSAMFLTICKGVIFIMVLVGSQRKAKEWMGG</sequence>
<dbReference type="InterPro" id="IPR045798">
    <property type="entry name" value="TrbL_Firmicutes"/>
</dbReference>
<dbReference type="Proteomes" id="UP000013783">
    <property type="component" value="Unassembled WGS sequence"/>
</dbReference>
<dbReference type="RefSeq" id="WP_010742443.1">
    <property type="nucleotide sequence ID" value="NZ_KB946251.1"/>
</dbReference>
<protein>
    <recommendedName>
        <fullName evidence="6">TrbL/VirB6 plasmid conjugal transfer protein</fullName>
    </recommendedName>
</protein>
<dbReference type="Proteomes" id="UP000014148">
    <property type="component" value="Unassembled WGS sequence"/>
</dbReference>
<feature type="transmembrane region" description="Helical" evidence="1">
    <location>
        <begin position="152"/>
        <end position="175"/>
    </location>
</feature>
<dbReference type="STRING" id="71451.RV07_GL003393"/>
<dbReference type="EMBL" id="AJAK01000026">
    <property type="protein sequence ID" value="EOH73396.1"/>
    <property type="molecule type" value="Genomic_DNA"/>
</dbReference>
<feature type="transmembrane region" description="Helical" evidence="1">
    <location>
        <begin position="29"/>
        <end position="47"/>
    </location>
</feature>
<reference evidence="3 5" key="2">
    <citation type="submission" date="2013-03" db="EMBL/GenBank/DDBJ databases">
        <title>The Genome Sequence of Enterococcus malodoratus ATCC_43197 (PacBio/Illumina hybrid assembly).</title>
        <authorList>
            <consortium name="The Broad Institute Genomics Platform"/>
            <consortium name="The Broad Institute Genome Sequencing Center for Infectious Disease"/>
            <person name="Earl A."/>
            <person name="Russ C."/>
            <person name="Gilmore M."/>
            <person name="Surin D."/>
            <person name="Walker B."/>
            <person name="Young S."/>
            <person name="Zeng Q."/>
            <person name="Gargeya S."/>
            <person name="Fitzgerald M."/>
            <person name="Haas B."/>
            <person name="Abouelleil A."/>
            <person name="Allen A.W."/>
            <person name="Alvarado L."/>
            <person name="Arachchi H.M."/>
            <person name="Berlin A.M."/>
            <person name="Chapman S.B."/>
            <person name="Gainer-Dewar J."/>
            <person name="Goldberg J."/>
            <person name="Griggs A."/>
            <person name="Gujja S."/>
            <person name="Hansen M."/>
            <person name="Howarth C."/>
            <person name="Imamovic A."/>
            <person name="Ireland A."/>
            <person name="Larimer J."/>
            <person name="McCowan C."/>
            <person name="Murphy C."/>
            <person name="Pearson M."/>
            <person name="Poon T.W."/>
            <person name="Priest M."/>
            <person name="Roberts A."/>
            <person name="Saif S."/>
            <person name="Shea T."/>
            <person name="Sisk P."/>
            <person name="Sykes S."/>
            <person name="Wortman J."/>
            <person name="Nusbaum C."/>
            <person name="Birren B."/>
        </authorList>
    </citation>
    <scope>NUCLEOTIDE SEQUENCE [LARGE SCALE GENOMIC DNA]</scope>
    <source>
        <strain evidence="3 5">ATCC 43197</strain>
    </source>
</reference>
<evidence type="ECO:0000313" key="3">
    <source>
        <dbReference type="EMBL" id="EOT67328.1"/>
    </source>
</evidence>
<reference evidence="2 4" key="1">
    <citation type="submission" date="2013-02" db="EMBL/GenBank/DDBJ databases">
        <title>The Genome Sequence of Enterococcus malodoratus ATCC_43197.</title>
        <authorList>
            <consortium name="The Broad Institute Genome Sequencing Platform"/>
            <consortium name="The Broad Institute Genome Sequencing Center for Infectious Disease"/>
            <person name="Earl A.M."/>
            <person name="Gilmore M.S."/>
            <person name="Lebreton F."/>
            <person name="Walker B."/>
            <person name="Young S.K."/>
            <person name="Zeng Q."/>
            <person name="Gargeya S."/>
            <person name="Fitzgerald M."/>
            <person name="Haas B."/>
            <person name="Abouelleil A."/>
            <person name="Alvarado L."/>
            <person name="Arachchi H.M."/>
            <person name="Berlin A.M."/>
            <person name="Chapman S.B."/>
            <person name="Dewar J."/>
            <person name="Goldberg J."/>
            <person name="Griggs A."/>
            <person name="Gujja S."/>
            <person name="Hansen M."/>
            <person name="Howarth C."/>
            <person name="Imamovic A."/>
            <person name="Larimer J."/>
            <person name="McCowan C."/>
            <person name="Murphy C."/>
            <person name="Neiman D."/>
            <person name="Pearson M."/>
            <person name="Priest M."/>
            <person name="Roberts A."/>
            <person name="Saif S."/>
            <person name="Shea T."/>
            <person name="Sisk P."/>
            <person name="Sykes S."/>
            <person name="Wortman J."/>
            <person name="Nusbaum C."/>
            <person name="Birren B."/>
        </authorList>
    </citation>
    <scope>NUCLEOTIDE SEQUENCE [LARGE SCALE GENOMIC DNA]</scope>
    <source>
        <strain evidence="2 4">ATCC 43197</strain>
    </source>
</reference>
<dbReference type="eggNOG" id="ENOG5033986">
    <property type="taxonomic scope" value="Bacteria"/>
</dbReference>
<feature type="transmembrane region" description="Helical" evidence="1">
    <location>
        <begin position="67"/>
        <end position="85"/>
    </location>
</feature>
<dbReference type="Pfam" id="PF19478">
    <property type="entry name" value="TrbL_2"/>
    <property type="match status" value="1"/>
</dbReference>
<keyword evidence="1" id="KW-0472">Membrane</keyword>
<accession>R2QY95</accession>
<feature type="transmembrane region" description="Helical" evidence="1">
    <location>
        <begin position="187"/>
        <end position="208"/>
    </location>
</feature>
<dbReference type="PATRIC" id="fig|1158601.3.peg.3639"/>
<evidence type="ECO:0000313" key="2">
    <source>
        <dbReference type="EMBL" id="EOH73396.1"/>
    </source>
</evidence>
<proteinExistence type="predicted"/>
<evidence type="ECO:0008006" key="6">
    <source>
        <dbReference type="Google" id="ProtNLM"/>
    </source>
</evidence>
<gene>
    <name evidence="3" type="ORF">I585_02849</name>
    <name evidence="2" type="ORF">UAI_03665</name>
</gene>
<keyword evidence="1" id="KW-0812">Transmembrane</keyword>
<keyword evidence="1" id="KW-1133">Transmembrane helix</keyword>
<evidence type="ECO:0000313" key="5">
    <source>
        <dbReference type="Proteomes" id="UP000014148"/>
    </source>
</evidence>
<comment type="caution">
    <text evidence="2">The sequence shown here is derived from an EMBL/GenBank/DDBJ whole genome shotgun (WGS) entry which is preliminary data.</text>
</comment>
<keyword evidence="5" id="KW-1185">Reference proteome</keyword>
<dbReference type="OrthoDB" id="2215210at2"/>
<feature type="transmembrane region" description="Helical" evidence="1">
    <location>
        <begin position="228"/>
        <end position="247"/>
    </location>
</feature>
<evidence type="ECO:0000313" key="4">
    <source>
        <dbReference type="Proteomes" id="UP000013783"/>
    </source>
</evidence>
<dbReference type="AlphaFoldDB" id="R2QY95"/>
<name>R2QY95_9ENTE</name>
<dbReference type="EMBL" id="ASWA01000003">
    <property type="protein sequence ID" value="EOT67328.1"/>
    <property type="molecule type" value="Genomic_DNA"/>
</dbReference>